<evidence type="ECO:0000256" key="1">
    <source>
        <dbReference type="SAM" id="MobiDB-lite"/>
    </source>
</evidence>
<gene>
    <name evidence="2" type="ORF">LEA_09629</name>
</gene>
<feature type="non-terminal residue" evidence="2">
    <location>
        <position position="289"/>
    </location>
</feature>
<comment type="caution">
    <text evidence="2">The sequence shown here is derived from an EMBL/GenBank/DDBJ whole genome shotgun (WGS) entry which is preliminary data.</text>
</comment>
<sequence length="289" mass="32864">MVLYRVDKRLRMFDPHAHCERFGFQAHAPPVQQLVNIPGRMSRSKNHSRSFIKGISDPHPFYAIVVQFDIGNPRIENERSAGFENRPPDIGDHPRQFIRSDMGMGFVKNFGRSAVKNQRLQRFVVVSPLLAAGEKFAVGECSGSALAEGIVRIGIDRTVAVDLRDVPLAGRHIASPLQNHRAISPFDQPQSRKQPRRARTDDHDLRTPRNRRIVEMHGCGLRFAIGINFERKIHFGLPLPGVDRTSDDPHQSHILLRDTRTASCLFSIVFYVGSLLRSKNQCQFIRHNR</sequence>
<accession>K1TKF7</accession>
<evidence type="ECO:0000313" key="2">
    <source>
        <dbReference type="EMBL" id="EKC66805.1"/>
    </source>
</evidence>
<name>K1TKF7_9ZZZZ</name>
<dbReference type="AlphaFoldDB" id="K1TKF7"/>
<organism evidence="2">
    <name type="scientific">human gut metagenome</name>
    <dbReference type="NCBI Taxonomy" id="408170"/>
    <lineage>
        <taxon>unclassified sequences</taxon>
        <taxon>metagenomes</taxon>
        <taxon>organismal metagenomes</taxon>
    </lineage>
</organism>
<proteinExistence type="predicted"/>
<feature type="compositionally biased region" description="Basic and acidic residues" evidence="1">
    <location>
        <begin position="198"/>
        <end position="207"/>
    </location>
</feature>
<reference evidence="2" key="1">
    <citation type="journal article" date="2013" name="Environ. Microbiol.">
        <title>Microbiota from the distal guts of lean and obese adolescents exhibit partial functional redundancy besides clear differences in community structure.</title>
        <authorList>
            <person name="Ferrer M."/>
            <person name="Ruiz A."/>
            <person name="Lanza F."/>
            <person name="Haange S.B."/>
            <person name="Oberbach A."/>
            <person name="Till H."/>
            <person name="Bargiela R."/>
            <person name="Campoy C."/>
            <person name="Segura M.T."/>
            <person name="Richter M."/>
            <person name="von Bergen M."/>
            <person name="Seifert J."/>
            <person name="Suarez A."/>
        </authorList>
    </citation>
    <scope>NUCLEOTIDE SEQUENCE</scope>
</reference>
<protein>
    <submittedName>
        <fullName evidence="2">Uncharacterized protein</fullName>
    </submittedName>
</protein>
<feature type="region of interest" description="Disordered" evidence="1">
    <location>
        <begin position="179"/>
        <end position="207"/>
    </location>
</feature>
<dbReference type="EMBL" id="AJWY01006456">
    <property type="protein sequence ID" value="EKC66805.1"/>
    <property type="molecule type" value="Genomic_DNA"/>
</dbReference>